<sequence>MGAPEETHEATMAALRGSVDKINLDGYVDLFLIHSPRSGPAGRQALWKGMEQLLAEGRARSIGVSNYGPTQFEEMRAYAKVWPAVNQIELHPWCQQPGVVDYCFAHGIAVQAYCPLVRGEKASDGVLLGIAAKHHKSWAQVLLRWSLQKGFVPLPKSDQQTRIEANGDVYDFELDGEDMGQLDGMDEGAKGALVRVAE</sequence>
<dbReference type="InParanoid" id="A0A165EU53"/>
<evidence type="ECO:0000259" key="1">
    <source>
        <dbReference type="Pfam" id="PF00248"/>
    </source>
</evidence>
<dbReference type="AlphaFoldDB" id="A0A165EU53"/>
<reference evidence="2 3" key="1">
    <citation type="journal article" date="2016" name="Mol. Biol. Evol.">
        <title>Comparative Genomics of Early-Diverging Mushroom-Forming Fungi Provides Insights into the Origins of Lignocellulose Decay Capabilities.</title>
        <authorList>
            <person name="Nagy L.G."/>
            <person name="Riley R."/>
            <person name="Tritt A."/>
            <person name="Adam C."/>
            <person name="Daum C."/>
            <person name="Floudas D."/>
            <person name="Sun H."/>
            <person name="Yadav J.S."/>
            <person name="Pangilinan J."/>
            <person name="Larsson K.H."/>
            <person name="Matsuura K."/>
            <person name="Barry K."/>
            <person name="Labutti K."/>
            <person name="Kuo R."/>
            <person name="Ohm R.A."/>
            <person name="Bhattacharya S.S."/>
            <person name="Shirouzu T."/>
            <person name="Yoshinaga Y."/>
            <person name="Martin F.M."/>
            <person name="Grigoriev I.V."/>
            <person name="Hibbett D.S."/>
        </authorList>
    </citation>
    <scope>NUCLEOTIDE SEQUENCE [LARGE SCALE GENOMIC DNA]</scope>
    <source>
        <strain evidence="2 3">HHB12733</strain>
    </source>
</reference>
<name>A0A165EU53_9BASI</name>
<dbReference type="InterPro" id="IPR036812">
    <property type="entry name" value="NAD(P)_OxRdtase_dom_sf"/>
</dbReference>
<protein>
    <submittedName>
        <fullName evidence="2">Aldo/keto reductase</fullName>
    </submittedName>
</protein>
<dbReference type="OrthoDB" id="416253at2759"/>
<dbReference type="InterPro" id="IPR018170">
    <property type="entry name" value="Aldo/ket_reductase_CS"/>
</dbReference>
<evidence type="ECO:0000313" key="2">
    <source>
        <dbReference type="EMBL" id="KZT55528.1"/>
    </source>
</evidence>
<keyword evidence="3" id="KW-1185">Reference proteome</keyword>
<dbReference type="STRING" id="1353952.A0A165EU53"/>
<dbReference type="Pfam" id="PF00248">
    <property type="entry name" value="Aldo_ket_red"/>
    <property type="match status" value="1"/>
</dbReference>
<dbReference type="PANTHER" id="PTHR43827:SF13">
    <property type="entry name" value="ALDO_KETO REDUCTASE FAMILY PROTEIN"/>
    <property type="match status" value="1"/>
</dbReference>
<evidence type="ECO:0000313" key="3">
    <source>
        <dbReference type="Proteomes" id="UP000076842"/>
    </source>
</evidence>
<dbReference type="SUPFAM" id="SSF51430">
    <property type="entry name" value="NAD(P)-linked oxidoreductase"/>
    <property type="match status" value="1"/>
</dbReference>
<dbReference type="GO" id="GO:0016491">
    <property type="term" value="F:oxidoreductase activity"/>
    <property type="evidence" value="ECO:0007669"/>
    <property type="project" value="InterPro"/>
</dbReference>
<feature type="domain" description="NADP-dependent oxidoreductase" evidence="1">
    <location>
        <begin position="8"/>
        <end position="186"/>
    </location>
</feature>
<dbReference type="PANTHER" id="PTHR43827">
    <property type="entry name" value="2,5-DIKETO-D-GLUCONIC ACID REDUCTASE"/>
    <property type="match status" value="1"/>
</dbReference>
<dbReference type="PROSITE" id="PS00063">
    <property type="entry name" value="ALDOKETO_REDUCTASE_3"/>
    <property type="match status" value="1"/>
</dbReference>
<dbReference type="CDD" id="cd19071">
    <property type="entry name" value="AKR_AKR1-5-like"/>
    <property type="match status" value="1"/>
</dbReference>
<dbReference type="InterPro" id="IPR023210">
    <property type="entry name" value="NADP_OxRdtase_dom"/>
</dbReference>
<gene>
    <name evidence="2" type="ORF">CALCODRAFT_498543</name>
</gene>
<dbReference type="PRINTS" id="PR00069">
    <property type="entry name" value="ALDKETRDTASE"/>
</dbReference>
<dbReference type="Proteomes" id="UP000076842">
    <property type="component" value="Unassembled WGS sequence"/>
</dbReference>
<dbReference type="EMBL" id="KV423993">
    <property type="protein sequence ID" value="KZT55528.1"/>
    <property type="molecule type" value="Genomic_DNA"/>
</dbReference>
<accession>A0A165EU53</accession>
<proteinExistence type="predicted"/>
<dbReference type="PROSITE" id="PS00062">
    <property type="entry name" value="ALDOKETO_REDUCTASE_2"/>
    <property type="match status" value="1"/>
</dbReference>
<dbReference type="Gene3D" id="3.20.20.100">
    <property type="entry name" value="NADP-dependent oxidoreductase domain"/>
    <property type="match status" value="1"/>
</dbReference>
<organism evidence="2 3">
    <name type="scientific">Calocera cornea HHB12733</name>
    <dbReference type="NCBI Taxonomy" id="1353952"/>
    <lineage>
        <taxon>Eukaryota</taxon>
        <taxon>Fungi</taxon>
        <taxon>Dikarya</taxon>
        <taxon>Basidiomycota</taxon>
        <taxon>Agaricomycotina</taxon>
        <taxon>Dacrymycetes</taxon>
        <taxon>Dacrymycetales</taxon>
        <taxon>Dacrymycetaceae</taxon>
        <taxon>Calocera</taxon>
    </lineage>
</organism>
<dbReference type="InterPro" id="IPR020471">
    <property type="entry name" value="AKR"/>
</dbReference>